<feature type="region of interest" description="Disordered" evidence="1">
    <location>
        <begin position="261"/>
        <end position="286"/>
    </location>
</feature>
<dbReference type="AlphaFoldDB" id="A0A9D2HVX1"/>
<feature type="domain" description="DUF4296" evidence="2">
    <location>
        <begin position="29"/>
        <end position="111"/>
    </location>
</feature>
<evidence type="ECO:0000256" key="1">
    <source>
        <dbReference type="SAM" id="MobiDB-lite"/>
    </source>
</evidence>
<dbReference type="PROSITE" id="PS51257">
    <property type="entry name" value="PROKAR_LIPOPROTEIN"/>
    <property type="match status" value="1"/>
</dbReference>
<reference evidence="3" key="2">
    <citation type="submission" date="2021-04" db="EMBL/GenBank/DDBJ databases">
        <authorList>
            <person name="Gilroy R."/>
        </authorList>
    </citation>
    <scope>NUCLEOTIDE SEQUENCE</scope>
    <source>
        <strain evidence="3">ChiHjej12B11-9795</strain>
    </source>
</reference>
<organism evidence="3 4">
    <name type="scientific">Candidatus Bacteroides avicola</name>
    <dbReference type="NCBI Taxonomy" id="2838468"/>
    <lineage>
        <taxon>Bacteria</taxon>
        <taxon>Pseudomonadati</taxon>
        <taxon>Bacteroidota</taxon>
        <taxon>Bacteroidia</taxon>
        <taxon>Bacteroidales</taxon>
        <taxon>Bacteroidaceae</taxon>
        <taxon>Bacteroides</taxon>
    </lineage>
</organism>
<name>A0A9D2HVX1_9BACE</name>
<protein>
    <submittedName>
        <fullName evidence="3">DUF4296 domain-containing protein</fullName>
    </submittedName>
</protein>
<sequence length="286" mass="33084">MNKTLGHISKWLYMGVIAFSLVSCKVERPDTVLSDEKMEAILYDYHIAKAMGEQVAYDESYKRVLYMESVYKKHGITEAQFDTSMVWFSRHPEVLRDIYEKVNKRLKTEKEKIDDLIAKRDNKPKMSKPGDSIDVWAWQRTYRLTGMPLNNRIQFDLPSDPNFYDRDTLRWSVRFRYEGEGPADTLYAPVMAMQIYYDTDTVLHEMRRIDKSGTELISLWADSLGGIKNVAGFVYYPMQSAGHVLLADEVTLMRYHAEGDSVGSRHSSQRKEAKPLSVRPSAALKK</sequence>
<dbReference type="Pfam" id="PF14129">
    <property type="entry name" value="DUF4296"/>
    <property type="match status" value="1"/>
</dbReference>
<reference evidence="3" key="1">
    <citation type="journal article" date="2021" name="PeerJ">
        <title>Extensive microbial diversity within the chicken gut microbiome revealed by metagenomics and culture.</title>
        <authorList>
            <person name="Gilroy R."/>
            <person name="Ravi A."/>
            <person name="Getino M."/>
            <person name="Pursley I."/>
            <person name="Horton D.L."/>
            <person name="Alikhan N.F."/>
            <person name="Baker D."/>
            <person name="Gharbi K."/>
            <person name="Hall N."/>
            <person name="Watson M."/>
            <person name="Adriaenssens E.M."/>
            <person name="Foster-Nyarko E."/>
            <person name="Jarju S."/>
            <person name="Secka A."/>
            <person name="Antonio M."/>
            <person name="Oren A."/>
            <person name="Chaudhuri R.R."/>
            <person name="La Ragione R."/>
            <person name="Hildebrand F."/>
            <person name="Pallen M.J."/>
        </authorList>
    </citation>
    <scope>NUCLEOTIDE SEQUENCE</scope>
    <source>
        <strain evidence="3">ChiHjej12B11-9795</strain>
    </source>
</reference>
<evidence type="ECO:0000313" key="3">
    <source>
        <dbReference type="EMBL" id="HJA85391.1"/>
    </source>
</evidence>
<dbReference type="Proteomes" id="UP000823862">
    <property type="component" value="Unassembled WGS sequence"/>
</dbReference>
<dbReference type="InterPro" id="IPR025381">
    <property type="entry name" value="DUF4296"/>
</dbReference>
<dbReference type="EMBL" id="DWZI01000024">
    <property type="protein sequence ID" value="HJA85391.1"/>
    <property type="molecule type" value="Genomic_DNA"/>
</dbReference>
<proteinExistence type="predicted"/>
<gene>
    <name evidence="3" type="ORF">H9950_04215</name>
</gene>
<evidence type="ECO:0000259" key="2">
    <source>
        <dbReference type="Pfam" id="PF14129"/>
    </source>
</evidence>
<comment type="caution">
    <text evidence="3">The sequence shown here is derived from an EMBL/GenBank/DDBJ whole genome shotgun (WGS) entry which is preliminary data.</text>
</comment>
<evidence type="ECO:0000313" key="4">
    <source>
        <dbReference type="Proteomes" id="UP000823862"/>
    </source>
</evidence>
<accession>A0A9D2HVX1</accession>